<dbReference type="SUPFAM" id="SSF51045">
    <property type="entry name" value="WW domain"/>
    <property type="match status" value="2"/>
</dbReference>
<reference evidence="5" key="2">
    <citation type="submission" date="2019-06" db="EMBL/GenBank/DDBJ databases">
        <title>Genomics analysis of Aphanomyces spp. identifies a new class of oomycete effector associated with host adaptation.</title>
        <authorList>
            <person name="Gaulin E."/>
        </authorList>
    </citation>
    <scope>NUCLEOTIDE SEQUENCE</scope>
    <source>
        <strain evidence="5">CBS 578.67</strain>
    </source>
</reference>
<dbReference type="Proteomes" id="UP000332933">
    <property type="component" value="Unassembled WGS sequence"/>
</dbReference>
<dbReference type="OrthoDB" id="187617at2759"/>
<accession>A0A485LFP7</accession>
<evidence type="ECO:0000313" key="6">
    <source>
        <dbReference type="EMBL" id="VFT97430.1"/>
    </source>
</evidence>
<organism evidence="6 7">
    <name type="scientific">Aphanomyces stellatus</name>
    <dbReference type="NCBI Taxonomy" id="120398"/>
    <lineage>
        <taxon>Eukaryota</taxon>
        <taxon>Sar</taxon>
        <taxon>Stramenopiles</taxon>
        <taxon>Oomycota</taxon>
        <taxon>Saprolegniomycetes</taxon>
        <taxon>Saprolegniales</taxon>
        <taxon>Verrucalvaceae</taxon>
        <taxon>Aphanomyces</taxon>
    </lineage>
</organism>
<evidence type="ECO:0000256" key="1">
    <source>
        <dbReference type="ARBA" id="ARBA00022737"/>
    </source>
</evidence>
<reference evidence="6 7" key="1">
    <citation type="submission" date="2019-03" db="EMBL/GenBank/DDBJ databases">
        <authorList>
            <person name="Gaulin E."/>
            <person name="Dumas B."/>
        </authorList>
    </citation>
    <scope>NUCLEOTIDE SEQUENCE [LARGE SCALE GENOMIC DNA]</scope>
    <source>
        <strain evidence="6">CBS 568.67</strain>
    </source>
</reference>
<dbReference type="EMBL" id="CAADRA010006931">
    <property type="protein sequence ID" value="VFT97430.1"/>
    <property type="molecule type" value="Genomic_DNA"/>
</dbReference>
<dbReference type="InterPro" id="IPR036020">
    <property type="entry name" value="WW_dom_sf"/>
</dbReference>
<feature type="region of interest" description="Disordered" evidence="2">
    <location>
        <begin position="344"/>
        <end position="422"/>
    </location>
</feature>
<feature type="compositionally biased region" description="Low complexity" evidence="2">
    <location>
        <begin position="115"/>
        <end position="127"/>
    </location>
</feature>
<dbReference type="InterPro" id="IPR036517">
    <property type="entry name" value="FF_domain_sf"/>
</dbReference>
<evidence type="ECO:0000313" key="5">
    <source>
        <dbReference type="EMBL" id="KAF0687512.1"/>
    </source>
</evidence>
<sequence length="422" mass="48972">MGRQWGVWTEFDAGDGWMYYHNEETKESVWEMPIEVREELGEMQAMMKTALAFSGEWGAFDAGFGTIYYFHLSTHQSSWERPKEWGQEREMSYAELAIIQEKERAAAAAAEKKQATVVGPPTTPTTTVEEETTAETEEERAESFKRIEAFRQMLREKQIMPFTRWEAALPRIAIDERFRAIPSMDERRAIFEHFVKHRKAELAKESKQNMKAMRKTFLHGLAQALDKFPLDQVSKKKKSFDAFMTWFKQAEPALLETLADVQNLMSLSEQEKVYNKKLDEWHPVALLRHAEEKKLREHFEDNPSWLKDKEWDESMVMPALLERWPPAAQEQVFLACQATMRSVEASKSGGGLSKYAPQPSSTTTMATTRAPQPQTTLRHQEVDADEDLSARGAKRRSPSRSRSPVGRHRRDRSRSRSRQRRH</sequence>
<dbReference type="SMART" id="SM00456">
    <property type="entry name" value="WW"/>
    <property type="match status" value="2"/>
</dbReference>
<feature type="compositionally biased region" description="Basic residues" evidence="2">
    <location>
        <begin position="392"/>
        <end position="422"/>
    </location>
</feature>
<feature type="domain" description="FF" evidence="4">
    <location>
        <begin position="140"/>
        <end position="197"/>
    </location>
</feature>
<dbReference type="InterPro" id="IPR002713">
    <property type="entry name" value="FF_domain"/>
</dbReference>
<evidence type="ECO:0000256" key="2">
    <source>
        <dbReference type="SAM" id="MobiDB-lite"/>
    </source>
</evidence>
<dbReference type="GO" id="GO:0070063">
    <property type="term" value="F:RNA polymerase binding"/>
    <property type="evidence" value="ECO:0007669"/>
    <property type="project" value="InterPro"/>
</dbReference>
<dbReference type="PROSITE" id="PS01159">
    <property type="entry name" value="WW_DOMAIN_1"/>
    <property type="match status" value="1"/>
</dbReference>
<dbReference type="Gene3D" id="1.10.10.440">
    <property type="entry name" value="FF domain"/>
    <property type="match status" value="1"/>
</dbReference>
<keyword evidence="1" id="KW-0677">Repeat</keyword>
<dbReference type="SMART" id="SM00441">
    <property type="entry name" value="FF"/>
    <property type="match status" value="1"/>
</dbReference>
<feature type="compositionally biased region" description="Polar residues" evidence="2">
    <location>
        <begin position="358"/>
        <end position="377"/>
    </location>
</feature>
<feature type="region of interest" description="Disordered" evidence="2">
    <location>
        <begin position="112"/>
        <end position="139"/>
    </location>
</feature>
<dbReference type="PROSITE" id="PS50020">
    <property type="entry name" value="WW_DOMAIN_2"/>
    <property type="match status" value="2"/>
</dbReference>
<dbReference type="CDD" id="cd00201">
    <property type="entry name" value="WW"/>
    <property type="match status" value="2"/>
</dbReference>
<gene>
    <name evidence="6" type="primary">Aste57867_20751</name>
    <name evidence="5" type="ORF">As57867_020683</name>
    <name evidence="6" type="ORF">ASTE57867_20751</name>
</gene>
<evidence type="ECO:0000259" key="3">
    <source>
        <dbReference type="PROSITE" id="PS50020"/>
    </source>
</evidence>
<dbReference type="PROSITE" id="PS51676">
    <property type="entry name" value="FF"/>
    <property type="match status" value="1"/>
</dbReference>
<dbReference type="InterPro" id="IPR045148">
    <property type="entry name" value="TCRG1-like"/>
</dbReference>
<dbReference type="Pfam" id="PF01846">
    <property type="entry name" value="FF"/>
    <property type="match status" value="1"/>
</dbReference>
<dbReference type="PANTHER" id="PTHR15377:SF3">
    <property type="entry name" value="WW DOMAIN-CONTAINING PROTEIN"/>
    <property type="match status" value="1"/>
</dbReference>
<name>A0A485LFP7_9STRA</name>
<dbReference type="AlphaFoldDB" id="A0A485LFP7"/>
<dbReference type="EMBL" id="VJMH01006905">
    <property type="protein sequence ID" value="KAF0687512.1"/>
    <property type="molecule type" value="Genomic_DNA"/>
</dbReference>
<feature type="domain" description="WW" evidence="3">
    <location>
        <begin position="8"/>
        <end position="35"/>
    </location>
</feature>
<feature type="domain" description="WW" evidence="3">
    <location>
        <begin position="51"/>
        <end position="84"/>
    </location>
</feature>
<proteinExistence type="predicted"/>
<keyword evidence="7" id="KW-1185">Reference proteome</keyword>
<dbReference type="InterPro" id="IPR001202">
    <property type="entry name" value="WW_dom"/>
</dbReference>
<evidence type="ECO:0000313" key="7">
    <source>
        <dbReference type="Proteomes" id="UP000332933"/>
    </source>
</evidence>
<dbReference type="GO" id="GO:0005634">
    <property type="term" value="C:nucleus"/>
    <property type="evidence" value="ECO:0007669"/>
    <property type="project" value="TreeGrafter"/>
</dbReference>
<dbReference type="PANTHER" id="PTHR15377">
    <property type="entry name" value="TRANSCRIPTION ELONGATION REGULATOR 1"/>
    <property type="match status" value="1"/>
</dbReference>
<dbReference type="GO" id="GO:0003712">
    <property type="term" value="F:transcription coregulator activity"/>
    <property type="evidence" value="ECO:0007669"/>
    <property type="project" value="TreeGrafter"/>
</dbReference>
<protein>
    <submittedName>
        <fullName evidence="6">Aste57867_20751 protein</fullName>
    </submittedName>
</protein>
<dbReference type="SUPFAM" id="SSF81698">
    <property type="entry name" value="FF domain"/>
    <property type="match status" value="1"/>
</dbReference>
<dbReference type="Gene3D" id="2.20.70.10">
    <property type="match status" value="2"/>
</dbReference>
<evidence type="ECO:0000259" key="4">
    <source>
        <dbReference type="PROSITE" id="PS51676"/>
    </source>
</evidence>
<feature type="compositionally biased region" description="Acidic residues" evidence="2">
    <location>
        <begin position="128"/>
        <end position="139"/>
    </location>
</feature>